<reference evidence="2" key="1">
    <citation type="submission" date="2021-10" db="EMBL/GenBank/DDBJ databases">
        <title>Melipona bicolor Genome sequencing and assembly.</title>
        <authorList>
            <person name="Araujo N.S."/>
            <person name="Arias M.C."/>
        </authorList>
    </citation>
    <scope>NUCLEOTIDE SEQUENCE</scope>
    <source>
        <strain evidence="2">USP_2M_L1-L4_2017</strain>
        <tissue evidence="2">Whole body</tissue>
    </source>
</reference>
<evidence type="ECO:0000313" key="3">
    <source>
        <dbReference type="Proteomes" id="UP001177670"/>
    </source>
</evidence>
<feature type="coiled-coil region" evidence="1">
    <location>
        <begin position="66"/>
        <end position="284"/>
    </location>
</feature>
<protein>
    <submittedName>
        <fullName evidence="2">Uncharacterized protein</fullName>
    </submittedName>
</protein>
<dbReference type="Proteomes" id="UP001177670">
    <property type="component" value="Unassembled WGS sequence"/>
</dbReference>
<evidence type="ECO:0000256" key="1">
    <source>
        <dbReference type="SAM" id="Coils"/>
    </source>
</evidence>
<organism evidence="2 3">
    <name type="scientific">Melipona bicolor</name>
    <dbReference type="NCBI Taxonomy" id="60889"/>
    <lineage>
        <taxon>Eukaryota</taxon>
        <taxon>Metazoa</taxon>
        <taxon>Ecdysozoa</taxon>
        <taxon>Arthropoda</taxon>
        <taxon>Hexapoda</taxon>
        <taxon>Insecta</taxon>
        <taxon>Pterygota</taxon>
        <taxon>Neoptera</taxon>
        <taxon>Endopterygota</taxon>
        <taxon>Hymenoptera</taxon>
        <taxon>Apocrita</taxon>
        <taxon>Aculeata</taxon>
        <taxon>Apoidea</taxon>
        <taxon>Anthophila</taxon>
        <taxon>Apidae</taxon>
        <taxon>Melipona</taxon>
    </lineage>
</organism>
<keyword evidence="3" id="KW-1185">Reference proteome</keyword>
<keyword evidence="1" id="KW-0175">Coiled coil</keyword>
<dbReference type="EMBL" id="JAHYIQ010000006">
    <property type="protein sequence ID" value="KAK1131401.1"/>
    <property type="molecule type" value="Genomic_DNA"/>
</dbReference>
<name>A0AA40G5C4_9HYME</name>
<comment type="caution">
    <text evidence="2">The sequence shown here is derived from an EMBL/GenBank/DDBJ whole genome shotgun (WGS) entry which is preliminary data.</text>
</comment>
<dbReference type="AlphaFoldDB" id="A0AA40G5C4"/>
<gene>
    <name evidence="2" type="ORF">K0M31_017686</name>
</gene>
<proteinExistence type="predicted"/>
<evidence type="ECO:0000313" key="2">
    <source>
        <dbReference type="EMBL" id="KAK1131401.1"/>
    </source>
</evidence>
<sequence>METDKILQAKLELEKKLNEVKAYTENVMERDKETKTKVAEAIELIESAVREKDLALHRESLVLEEKARLEQRLNVIANEYDVKIQELNKKTRDEIELNTKKYLTEINELNTELKAKTIVAEKAQRELKFIEEELNKIRRDSSIKVLEYEQKAKRMELQLQVYDETLAKNKYDIEIKQLKEKILILEDKLGTSNDKLQKLEHQQTNNIQDQEKIAAYENRDVMKQYSDLENQLAKTLGDKENLVLQLKSLKNDFEYEIQKRDNERHSLENKIQELEVNLHKANCTKDNKFKDGITDEINPYLKNKPSFDIT</sequence>
<accession>A0AA40G5C4</accession>